<reference evidence="1" key="1">
    <citation type="submission" date="2021-06" db="EMBL/GenBank/DDBJ databases">
        <authorList>
            <person name="Hodson N. C."/>
            <person name="Mongue J. A."/>
            <person name="Jaron S. K."/>
        </authorList>
    </citation>
    <scope>NUCLEOTIDE SEQUENCE</scope>
</reference>
<keyword evidence="2" id="KW-1185">Reference proteome</keyword>
<accession>A0A8J2J2L5</accession>
<evidence type="ECO:0000313" key="2">
    <source>
        <dbReference type="Proteomes" id="UP000708208"/>
    </source>
</evidence>
<dbReference type="EMBL" id="CAJVCH010015449">
    <property type="protein sequence ID" value="CAG7679246.1"/>
    <property type="molecule type" value="Genomic_DNA"/>
</dbReference>
<protein>
    <submittedName>
        <fullName evidence="1">Uncharacterized protein</fullName>
    </submittedName>
</protein>
<organism evidence="1 2">
    <name type="scientific">Allacma fusca</name>
    <dbReference type="NCBI Taxonomy" id="39272"/>
    <lineage>
        <taxon>Eukaryota</taxon>
        <taxon>Metazoa</taxon>
        <taxon>Ecdysozoa</taxon>
        <taxon>Arthropoda</taxon>
        <taxon>Hexapoda</taxon>
        <taxon>Collembola</taxon>
        <taxon>Symphypleona</taxon>
        <taxon>Sminthuridae</taxon>
        <taxon>Allacma</taxon>
    </lineage>
</organism>
<name>A0A8J2J2L5_9HEXA</name>
<evidence type="ECO:0000313" key="1">
    <source>
        <dbReference type="EMBL" id="CAG7679246.1"/>
    </source>
</evidence>
<gene>
    <name evidence="1" type="ORF">AFUS01_LOCUS2673</name>
</gene>
<dbReference type="AlphaFoldDB" id="A0A8J2J2L5"/>
<sequence>MSYSNTDVKMSRMIYSTDFMTGSWYPQLNRKSTKSNTLGIRDNFASFKHTLPTRTSKLNTLYRCSWDP</sequence>
<dbReference type="Proteomes" id="UP000708208">
    <property type="component" value="Unassembled WGS sequence"/>
</dbReference>
<proteinExistence type="predicted"/>
<comment type="caution">
    <text evidence="1">The sequence shown here is derived from an EMBL/GenBank/DDBJ whole genome shotgun (WGS) entry which is preliminary data.</text>
</comment>